<dbReference type="InterPro" id="IPR033650">
    <property type="entry name" value="Ribosomal_mL46_NUDIX"/>
</dbReference>
<evidence type="ECO:0000256" key="4">
    <source>
        <dbReference type="ARBA" id="ARBA00022980"/>
    </source>
</evidence>
<evidence type="ECO:0000256" key="1">
    <source>
        <dbReference type="ARBA" id="ARBA00004173"/>
    </source>
</evidence>
<keyword evidence="10" id="KW-1185">Reference proteome</keyword>
<reference evidence="9 10" key="1">
    <citation type="submission" date="2018-06" db="EMBL/GenBank/DDBJ databases">
        <title>Whole genome sequencing of Candida tropicalis (genome annotated by CSBL at Korea University).</title>
        <authorList>
            <person name="Ahn J."/>
        </authorList>
    </citation>
    <scope>NUCLEOTIDE SEQUENCE [LARGE SCALE GENOMIC DNA]</scope>
    <source>
        <strain evidence="9 10">ATCC 20962</strain>
    </source>
</reference>
<protein>
    <recommendedName>
        <fullName evidence="7">Large ribosomal subunit protein mL46</fullName>
    </recommendedName>
</protein>
<evidence type="ECO:0000256" key="5">
    <source>
        <dbReference type="ARBA" id="ARBA00023128"/>
    </source>
</evidence>
<evidence type="ECO:0000313" key="9">
    <source>
        <dbReference type="EMBL" id="RCK65235.1"/>
    </source>
</evidence>
<keyword evidence="4 9" id="KW-0689">Ribosomal protein</keyword>
<organism evidence="9 10">
    <name type="scientific">Candida viswanathii</name>
    <dbReference type="NCBI Taxonomy" id="5486"/>
    <lineage>
        <taxon>Eukaryota</taxon>
        <taxon>Fungi</taxon>
        <taxon>Dikarya</taxon>
        <taxon>Ascomycota</taxon>
        <taxon>Saccharomycotina</taxon>
        <taxon>Pichiomycetes</taxon>
        <taxon>Debaryomycetaceae</taxon>
        <taxon>Candida/Lodderomyces clade</taxon>
        <taxon>Candida</taxon>
    </lineage>
</organism>
<dbReference type="InterPro" id="IPR040008">
    <property type="entry name" value="Ribosomal_mL46"/>
</dbReference>
<comment type="caution">
    <text evidence="9">The sequence shown here is derived from an EMBL/GenBank/DDBJ whole genome shotgun (WGS) entry which is preliminary data.</text>
</comment>
<dbReference type="STRING" id="5486.A0A367YH72"/>
<evidence type="ECO:0000256" key="7">
    <source>
        <dbReference type="ARBA" id="ARBA00035190"/>
    </source>
</evidence>
<dbReference type="AlphaFoldDB" id="A0A367YH72"/>
<dbReference type="PANTHER" id="PTHR13124:SF12">
    <property type="entry name" value="LARGE RIBOSOMAL SUBUNIT PROTEIN ML46"/>
    <property type="match status" value="1"/>
</dbReference>
<proteinExistence type="inferred from homology"/>
<keyword evidence="3" id="KW-0809">Transit peptide</keyword>
<evidence type="ECO:0000313" key="10">
    <source>
        <dbReference type="Proteomes" id="UP000253472"/>
    </source>
</evidence>
<dbReference type="CDD" id="cd04661">
    <property type="entry name" value="NUDIX_MRP_L46"/>
    <property type="match status" value="1"/>
</dbReference>
<dbReference type="EMBL" id="QLNQ01000021">
    <property type="protein sequence ID" value="RCK65235.1"/>
    <property type="molecule type" value="Genomic_DNA"/>
</dbReference>
<gene>
    <name evidence="9" type="primary">MRPL17</name>
    <name evidence="9" type="ORF">Cantr_00904</name>
</gene>
<dbReference type="Proteomes" id="UP000253472">
    <property type="component" value="Unassembled WGS sequence"/>
</dbReference>
<dbReference type="OrthoDB" id="414075at2759"/>
<dbReference type="PANTHER" id="PTHR13124">
    <property type="entry name" value="39S RIBOSOMAL PROTEIN L46, MITOCHONDRIAL PRECURSOR-RELATED"/>
    <property type="match status" value="1"/>
</dbReference>
<feature type="domain" description="Large ribosomal subunit protein mL46 N-terminal" evidence="8">
    <location>
        <begin position="37"/>
        <end position="166"/>
    </location>
</feature>
<name>A0A367YH72_9ASCO</name>
<evidence type="ECO:0000256" key="6">
    <source>
        <dbReference type="ARBA" id="ARBA00023274"/>
    </source>
</evidence>
<comment type="subcellular location">
    <subcellularLocation>
        <location evidence="1">Mitochondrion</location>
    </subcellularLocation>
</comment>
<sequence length="292" mass="33979">MRGSTFQRVIKNYSTAAATATATAKKPAAAATTKPIISLTLVLSRLPIITNEVPKFDQQFYKYQTELWRRLMWTFPKWFYFKPGTLSEQKYEELNTHPVSFQKGVLYPRGKPDLKHDRDRRFRQYIRLPKTYEEDAEKVADEEEPDKLKDDLSRKVVPNSRITEADKKNDTTSLERKLHRTLYLAIKEKAGNWKLPNFEQGETLVPLHSLAEEGLYSIGGPKINYFNVAKTPCHVFNAEPTKKQYFIKSHILSGAFDPQVEGLQFKWLTKEELGEVLPKEYYQDIEHLFNDV</sequence>
<dbReference type="GO" id="GO:0003735">
    <property type="term" value="F:structural constituent of ribosome"/>
    <property type="evidence" value="ECO:0007669"/>
    <property type="project" value="InterPro"/>
</dbReference>
<dbReference type="GO" id="GO:0005762">
    <property type="term" value="C:mitochondrial large ribosomal subunit"/>
    <property type="evidence" value="ECO:0007669"/>
    <property type="project" value="TreeGrafter"/>
</dbReference>
<accession>A0A367YH72</accession>
<keyword evidence="6" id="KW-0687">Ribonucleoprotein</keyword>
<keyword evidence="5" id="KW-0496">Mitochondrion</keyword>
<evidence type="ECO:0000259" key="8">
    <source>
        <dbReference type="Pfam" id="PF11788"/>
    </source>
</evidence>
<evidence type="ECO:0000256" key="2">
    <source>
        <dbReference type="ARBA" id="ARBA00009070"/>
    </source>
</evidence>
<dbReference type="Pfam" id="PF11788">
    <property type="entry name" value="MRP-L46"/>
    <property type="match status" value="1"/>
</dbReference>
<dbReference type="Gene3D" id="3.90.79.10">
    <property type="entry name" value="Nucleoside Triphosphate Pyrophosphohydrolase"/>
    <property type="match status" value="1"/>
</dbReference>
<dbReference type="InterPro" id="IPR021757">
    <property type="entry name" value="Ribosomal_mL46_N"/>
</dbReference>
<comment type="similarity">
    <text evidence="2">Belongs to the mitochondrion-specific ribosomal protein mL46 family.</text>
</comment>
<evidence type="ECO:0000256" key="3">
    <source>
        <dbReference type="ARBA" id="ARBA00022946"/>
    </source>
</evidence>